<dbReference type="SUPFAM" id="SSF56112">
    <property type="entry name" value="Protein kinase-like (PK-like)"/>
    <property type="match status" value="1"/>
</dbReference>
<comment type="caution">
    <text evidence="1">The sequence shown here is derived from an EMBL/GenBank/DDBJ whole genome shotgun (WGS) entry which is preliminary data.</text>
</comment>
<dbReference type="EMBL" id="MLAK01000570">
    <property type="protein sequence ID" value="OHT12164.1"/>
    <property type="molecule type" value="Genomic_DNA"/>
</dbReference>
<organism evidence="1 2">
    <name type="scientific">Tritrichomonas foetus</name>
    <dbReference type="NCBI Taxonomy" id="1144522"/>
    <lineage>
        <taxon>Eukaryota</taxon>
        <taxon>Metamonada</taxon>
        <taxon>Parabasalia</taxon>
        <taxon>Tritrichomonadida</taxon>
        <taxon>Tritrichomonadidae</taxon>
        <taxon>Tritrichomonas</taxon>
    </lineage>
</organism>
<evidence type="ECO:0000313" key="2">
    <source>
        <dbReference type="Proteomes" id="UP000179807"/>
    </source>
</evidence>
<dbReference type="VEuPathDB" id="TrichDB:TRFO_18159"/>
<evidence type="ECO:0008006" key="3">
    <source>
        <dbReference type="Google" id="ProtNLM"/>
    </source>
</evidence>
<keyword evidence="2" id="KW-1185">Reference proteome</keyword>
<reference evidence="1" key="1">
    <citation type="submission" date="2016-10" db="EMBL/GenBank/DDBJ databases">
        <authorList>
            <person name="Benchimol M."/>
            <person name="Almeida L.G."/>
            <person name="Vasconcelos A.T."/>
            <person name="Perreira-Neves A."/>
            <person name="Rosa I.A."/>
            <person name="Tasca T."/>
            <person name="Bogo M.R."/>
            <person name="de Souza W."/>
        </authorList>
    </citation>
    <scope>NUCLEOTIDE SEQUENCE [LARGE SCALE GENOMIC DNA]</scope>
    <source>
        <strain evidence="1">K</strain>
    </source>
</reference>
<gene>
    <name evidence="1" type="ORF">TRFO_18159</name>
</gene>
<dbReference type="InterPro" id="IPR011009">
    <property type="entry name" value="Kinase-like_dom_sf"/>
</dbReference>
<protein>
    <recommendedName>
        <fullName evidence="3">Protein kinase domain-containing protein</fullName>
    </recommendedName>
</protein>
<dbReference type="AlphaFoldDB" id="A0A1J4KQU1"/>
<evidence type="ECO:0000313" key="1">
    <source>
        <dbReference type="EMBL" id="OHT12164.1"/>
    </source>
</evidence>
<name>A0A1J4KQU1_9EUKA</name>
<dbReference type="RefSeq" id="XP_068365300.1">
    <property type="nucleotide sequence ID" value="XM_068500012.1"/>
</dbReference>
<dbReference type="Proteomes" id="UP000179807">
    <property type="component" value="Unassembled WGS sequence"/>
</dbReference>
<sequence>MLPSYLFDESTFTITRKLKSDFYEAVKSNESKKSTIYFYPEKMYQIDNQKEFLNTVTYLSTINTPLVVNFSGFSFAFQNPENNQYFPAIAFDEIPYFNIFSIKENLTNFSPTEKSIIAFGTLFALQEIYSHNNFFSFQPYTIFLTAEKKPKIFPDSKIISKFFDTSKVGFDFYSPEWRKGDKSATFGSSFEFGMFLYFLLNESPELFQCSYNEFQAKSIKEILRFKYFDNSLTHLIFLCCNTKNKGSYPSYNNIVEFFIKKRVCFPGTNEDEFNEYKRRVFTALKKKIPKEFYSEKYLLINSIKGDTKLKCLYAKFLSEDENRREEFIPLILSLTNSENSQPSKIFMKYFLRNLSTMKEYDYLADNIVNKGEKDKKVTDLVNIYQIIKGNIMVGVSACFSSDPKAEYEYGLTLLDEARKSKSFSMDGFYLLADAFCNEAVEIDSEFWKSIRNRIKQEYQISRNNNINTFQIVLNHIPQIAIALFICNQDIYLKNLQILMKNDNLLAMYYYGRYCLHQTESFQCLTKSMRKYPIPSRYALTLYSLKFSYCDKSKVIDDYNQLLKEFNSPYFQIMAENIAELSVDINEKIQYYKLAVKDTNRKKFGVSLLAMKGVEVFLTKSEAEEFLNTSDFQLCILYRFCKKYFQISFPKNEGETDAHYISRLDSECLSCSFVKACRIFCGHFCDIDYFQSRTIFFKANDCETLIKKSICRLLYAEDFRDDCDLVALTTIKNYVFQKYNSDKQESSQTQDTHFKLNLGRKLLHEQCGYPLNISNLLSVVFETAKRIGKDPPNDLSENNLIIWSFDNWDSVFETLTTTTCYFSNFTT</sequence>
<dbReference type="GeneID" id="94834716"/>
<accession>A0A1J4KQU1</accession>
<proteinExistence type="predicted"/>